<feature type="chain" id="PRO_5043731695" evidence="2">
    <location>
        <begin position="18"/>
        <end position="293"/>
    </location>
</feature>
<protein>
    <submittedName>
        <fullName evidence="3">Uncharacterized protein</fullName>
    </submittedName>
</protein>
<feature type="signal peptide" evidence="2">
    <location>
        <begin position="1"/>
        <end position="17"/>
    </location>
</feature>
<gene>
    <name evidence="3" type="ORF">NQ314_021173</name>
</gene>
<evidence type="ECO:0000256" key="1">
    <source>
        <dbReference type="SAM" id="Phobius"/>
    </source>
</evidence>
<name>A0AAV8WIN5_9CUCU</name>
<reference evidence="3" key="1">
    <citation type="journal article" date="2023" name="Insect Mol. Biol.">
        <title>Genome sequencing provides insights into the evolution of gene families encoding plant cell wall-degrading enzymes in longhorned beetles.</title>
        <authorList>
            <person name="Shin N.R."/>
            <person name="Okamura Y."/>
            <person name="Kirsch R."/>
            <person name="Pauchet Y."/>
        </authorList>
    </citation>
    <scope>NUCLEOTIDE SEQUENCE</scope>
    <source>
        <strain evidence="3">RBIC_L_NR</strain>
    </source>
</reference>
<keyword evidence="1" id="KW-1133">Transmembrane helix</keyword>
<proteinExistence type="predicted"/>
<feature type="transmembrane region" description="Helical" evidence="1">
    <location>
        <begin position="178"/>
        <end position="202"/>
    </location>
</feature>
<feature type="non-terminal residue" evidence="3">
    <location>
        <position position="1"/>
    </location>
</feature>
<evidence type="ECO:0000313" key="3">
    <source>
        <dbReference type="EMBL" id="KAJ8926389.1"/>
    </source>
</evidence>
<keyword evidence="1" id="KW-0812">Transmembrane</keyword>
<sequence>LLLFLNILPSFAELVLLENAYKDQTAYRFEDFFGQDLEMALPTMKKILGAQRVLQQFIRLKRFFPLCSLNHHSLHITKQQDRHLGINGRIKREVEDKPVNVYIHKVDKSKLNGDNKIEVLYHVSVAGKPVSAITAANDMHLVSDDEVRQELGYPFLIKAEPYLKPSEPQSLSRAKNTWIFIGVSIIGFLLFLLVVAFLTLGLTKRKRVPSPINTGAENRRHVFERGVGNENKGFVQDGGGTRRKEDSPTYINFKNENSTLTRSAIATSRPESSISSTSSRSVCNEIDYKISIY</sequence>
<accession>A0AAV8WIN5</accession>
<dbReference type="AlphaFoldDB" id="A0AAV8WIN5"/>
<keyword evidence="2" id="KW-0732">Signal</keyword>
<dbReference type="Proteomes" id="UP001162156">
    <property type="component" value="Unassembled WGS sequence"/>
</dbReference>
<organism evidence="3 4">
    <name type="scientific">Rhamnusium bicolor</name>
    <dbReference type="NCBI Taxonomy" id="1586634"/>
    <lineage>
        <taxon>Eukaryota</taxon>
        <taxon>Metazoa</taxon>
        <taxon>Ecdysozoa</taxon>
        <taxon>Arthropoda</taxon>
        <taxon>Hexapoda</taxon>
        <taxon>Insecta</taxon>
        <taxon>Pterygota</taxon>
        <taxon>Neoptera</taxon>
        <taxon>Endopterygota</taxon>
        <taxon>Coleoptera</taxon>
        <taxon>Polyphaga</taxon>
        <taxon>Cucujiformia</taxon>
        <taxon>Chrysomeloidea</taxon>
        <taxon>Cerambycidae</taxon>
        <taxon>Lepturinae</taxon>
        <taxon>Rhagiini</taxon>
        <taxon>Rhamnusium</taxon>
    </lineage>
</organism>
<comment type="caution">
    <text evidence="3">The sequence shown here is derived from an EMBL/GenBank/DDBJ whole genome shotgun (WGS) entry which is preliminary data.</text>
</comment>
<keyword evidence="4" id="KW-1185">Reference proteome</keyword>
<evidence type="ECO:0000313" key="4">
    <source>
        <dbReference type="Proteomes" id="UP001162156"/>
    </source>
</evidence>
<keyword evidence="1" id="KW-0472">Membrane</keyword>
<dbReference type="EMBL" id="JANEYF010005896">
    <property type="protein sequence ID" value="KAJ8926389.1"/>
    <property type="molecule type" value="Genomic_DNA"/>
</dbReference>
<evidence type="ECO:0000256" key="2">
    <source>
        <dbReference type="SAM" id="SignalP"/>
    </source>
</evidence>